<dbReference type="InterPro" id="IPR010753">
    <property type="entry name" value="DUF1330"/>
</dbReference>
<dbReference type="Proteomes" id="UP001501442">
    <property type="component" value="Unassembled WGS sequence"/>
</dbReference>
<comment type="caution">
    <text evidence="2">The sequence shown here is derived from an EMBL/GenBank/DDBJ whole genome shotgun (WGS) entry which is preliminary data.</text>
</comment>
<evidence type="ECO:0000313" key="3">
    <source>
        <dbReference type="Proteomes" id="UP001501442"/>
    </source>
</evidence>
<dbReference type="PANTHER" id="PTHR41521:SF4">
    <property type="entry name" value="BLR0684 PROTEIN"/>
    <property type="match status" value="1"/>
</dbReference>
<organism evidence="2 3">
    <name type="scientific">Actinoallomurus vinaceus</name>
    <dbReference type="NCBI Taxonomy" id="1080074"/>
    <lineage>
        <taxon>Bacteria</taxon>
        <taxon>Bacillati</taxon>
        <taxon>Actinomycetota</taxon>
        <taxon>Actinomycetes</taxon>
        <taxon>Streptosporangiales</taxon>
        <taxon>Thermomonosporaceae</taxon>
        <taxon>Actinoallomurus</taxon>
    </lineage>
</organism>
<evidence type="ECO:0000313" key="2">
    <source>
        <dbReference type="EMBL" id="GAA4633138.1"/>
    </source>
</evidence>
<dbReference type="Pfam" id="PF07045">
    <property type="entry name" value="DUF1330"/>
    <property type="match status" value="1"/>
</dbReference>
<keyword evidence="3" id="KW-1185">Reference proteome</keyword>
<protein>
    <submittedName>
        <fullName evidence="2">DUF1330 domain-containing protein</fullName>
    </submittedName>
</protein>
<proteinExistence type="predicted"/>
<feature type="domain" description="DUF1330" evidence="1">
    <location>
        <begin position="3"/>
        <end position="94"/>
    </location>
</feature>
<gene>
    <name evidence="2" type="ORF">GCM10023196_069510</name>
</gene>
<dbReference type="InterPro" id="IPR011008">
    <property type="entry name" value="Dimeric_a/b-barrel"/>
</dbReference>
<dbReference type="RefSeq" id="WP_345436120.1">
    <property type="nucleotide sequence ID" value="NZ_BAABHK010000011.1"/>
</dbReference>
<accession>A0ABP8UJH3</accession>
<name>A0ABP8UJH3_9ACTN</name>
<sequence>MAGYAVGHLHEVTPGPAIVEYLERIEATLEPYGGRYVIHGAKADVREGDWSGDLIVIEFPDLDKARAWYDSPAYREIIPLRADHSRGAILLIDGTGDDHRATDVLA</sequence>
<dbReference type="SUPFAM" id="SSF54909">
    <property type="entry name" value="Dimeric alpha+beta barrel"/>
    <property type="match status" value="1"/>
</dbReference>
<dbReference type="Gene3D" id="3.30.70.100">
    <property type="match status" value="1"/>
</dbReference>
<reference evidence="3" key="1">
    <citation type="journal article" date="2019" name="Int. J. Syst. Evol. Microbiol.">
        <title>The Global Catalogue of Microorganisms (GCM) 10K type strain sequencing project: providing services to taxonomists for standard genome sequencing and annotation.</title>
        <authorList>
            <consortium name="The Broad Institute Genomics Platform"/>
            <consortium name="The Broad Institute Genome Sequencing Center for Infectious Disease"/>
            <person name="Wu L."/>
            <person name="Ma J."/>
        </authorList>
    </citation>
    <scope>NUCLEOTIDE SEQUENCE [LARGE SCALE GENOMIC DNA]</scope>
    <source>
        <strain evidence="3">JCM 17939</strain>
    </source>
</reference>
<dbReference type="EMBL" id="BAABHK010000011">
    <property type="protein sequence ID" value="GAA4633138.1"/>
    <property type="molecule type" value="Genomic_DNA"/>
</dbReference>
<evidence type="ECO:0000259" key="1">
    <source>
        <dbReference type="Pfam" id="PF07045"/>
    </source>
</evidence>
<dbReference type="PANTHER" id="PTHR41521">
    <property type="match status" value="1"/>
</dbReference>